<evidence type="ECO:0000256" key="1">
    <source>
        <dbReference type="SAM" id="SignalP"/>
    </source>
</evidence>
<dbReference type="SUPFAM" id="SSF55961">
    <property type="entry name" value="Bet v1-like"/>
    <property type="match status" value="1"/>
</dbReference>
<feature type="chain" id="PRO_5046453807" description="START domain-containing protein" evidence="1">
    <location>
        <begin position="21"/>
        <end position="109"/>
    </location>
</feature>
<dbReference type="Gene3D" id="3.30.530.20">
    <property type="match status" value="1"/>
</dbReference>
<reference evidence="4" key="1">
    <citation type="journal article" date="2019" name="Int. J. Syst. Evol. Microbiol.">
        <title>The Global Catalogue of Microorganisms (GCM) 10K type strain sequencing project: providing services to taxonomists for standard genome sequencing and annotation.</title>
        <authorList>
            <consortium name="The Broad Institute Genomics Platform"/>
            <consortium name="The Broad Institute Genome Sequencing Center for Infectious Disease"/>
            <person name="Wu L."/>
            <person name="Ma J."/>
        </authorList>
    </citation>
    <scope>NUCLEOTIDE SEQUENCE [LARGE SCALE GENOMIC DNA]</scope>
    <source>
        <strain evidence="4">JCM 17705</strain>
    </source>
</reference>
<evidence type="ECO:0000313" key="3">
    <source>
        <dbReference type="EMBL" id="GAA4310467.1"/>
    </source>
</evidence>
<dbReference type="Pfam" id="PF01852">
    <property type="entry name" value="START"/>
    <property type="match status" value="1"/>
</dbReference>
<dbReference type="InterPro" id="IPR002913">
    <property type="entry name" value="START_lipid-bd_dom"/>
</dbReference>
<dbReference type="InterPro" id="IPR023393">
    <property type="entry name" value="START-like_dom_sf"/>
</dbReference>
<dbReference type="Proteomes" id="UP001500582">
    <property type="component" value="Unassembled WGS sequence"/>
</dbReference>
<comment type="caution">
    <text evidence="3">The sequence shown here is derived from an EMBL/GenBank/DDBJ whole genome shotgun (WGS) entry which is preliminary data.</text>
</comment>
<feature type="domain" description="START" evidence="2">
    <location>
        <begin position="16"/>
        <end position="96"/>
    </location>
</feature>
<keyword evidence="1" id="KW-0732">Signal</keyword>
<proteinExistence type="predicted"/>
<dbReference type="EMBL" id="BAABFT010000001">
    <property type="protein sequence ID" value="GAA4310467.1"/>
    <property type="molecule type" value="Genomic_DNA"/>
</dbReference>
<organism evidence="3 4">
    <name type="scientific">Mucilaginibacter gynuensis</name>
    <dbReference type="NCBI Taxonomy" id="1302236"/>
    <lineage>
        <taxon>Bacteria</taxon>
        <taxon>Pseudomonadati</taxon>
        <taxon>Bacteroidota</taxon>
        <taxon>Sphingobacteriia</taxon>
        <taxon>Sphingobacteriales</taxon>
        <taxon>Sphingobacteriaceae</taxon>
        <taxon>Mucilaginibacter</taxon>
    </lineage>
</organism>
<name>A0ABP8FT73_9SPHI</name>
<protein>
    <recommendedName>
        <fullName evidence="2">START domain-containing protein</fullName>
    </recommendedName>
</protein>
<accession>A0ABP8FT73</accession>
<evidence type="ECO:0000313" key="4">
    <source>
        <dbReference type="Proteomes" id="UP001500582"/>
    </source>
</evidence>
<evidence type="ECO:0000259" key="2">
    <source>
        <dbReference type="Pfam" id="PF01852"/>
    </source>
</evidence>
<feature type="signal peptide" evidence="1">
    <location>
        <begin position="1"/>
        <end position="20"/>
    </location>
</feature>
<keyword evidence="4" id="KW-1185">Reference proteome</keyword>
<gene>
    <name evidence="3" type="ORF">GCM10023149_05160</name>
</gene>
<sequence length="109" mass="12143">MYKALALTCLILLKLGFASAQTDWQLSTEKEGIKVYTSIVPDSKIKAIKVECSFTSTVSQFVSVILDVKNAAEWVYHTKSCSLVKQVSPSELYYYSEISLPCLPRTAIL</sequence>